<accession>A0A2U8BSD0</accession>
<dbReference type="InterPro" id="IPR013324">
    <property type="entry name" value="RNA_pol_sigma_r3/r4-like"/>
</dbReference>
<dbReference type="GO" id="GO:0003677">
    <property type="term" value="F:DNA binding"/>
    <property type="evidence" value="ECO:0007669"/>
    <property type="project" value="UniProtKB-KW"/>
</dbReference>
<feature type="region of interest" description="Disordered" evidence="6">
    <location>
        <begin position="1"/>
        <end position="57"/>
    </location>
</feature>
<dbReference type="PANTHER" id="PTHR30603">
    <property type="entry name" value="RNA POLYMERASE SIGMA FACTOR RPO"/>
    <property type="match status" value="1"/>
</dbReference>
<keyword evidence="2 5" id="KW-0731">Sigma factor</keyword>
<dbReference type="InterPro" id="IPR014284">
    <property type="entry name" value="RNA_pol_sigma-70_dom"/>
</dbReference>
<dbReference type="FunFam" id="1.10.601.10:FF:000001">
    <property type="entry name" value="RNA polymerase sigma factor SigA"/>
    <property type="match status" value="1"/>
</dbReference>
<evidence type="ECO:0000256" key="1">
    <source>
        <dbReference type="ARBA" id="ARBA00023015"/>
    </source>
</evidence>
<feature type="region of interest" description="Disordered" evidence="6">
    <location>
        <begin position="498"/>
        <end position="521"/>
    </location>
</feature>
<dbReference type="GO" id="GO:0016987">
    <property type="term" value="F:sigma factor activity"/>
    <property type="evidence" value="ECO:0007669"/>
    <property type="project" value="UniProtKB-KW"/>
</dbReference>
<feature type="compositionally biased region" description="Acidic residues" evidence="6">
    <location>
        <begin position="48"/>
        <end position="57"/>
    </location>
</feature>
<dbReference type="InterPro" id="IPR007630">
    <property type="entry name" value="RNA_pol_sigma70_r4"/>
</dbReference>
<protein>
    <recommendedName>
        <fullName evidence="5">RNA polymerase sigma factor</fullName>
    </recommendedName>
</protein>
<keyword evidence="4 5" id="KW-0804">Transcription</keyword>
<dbReference type="InterPro" id="IPR007631">
    <property type="entry name" value="RNA_pol_sigma_70_non-ess"/>
</dbReference>
<dbReference type="InterPro" id="IPR007627">
    <property type="entry name" value="RNA_pol_sigma70_r2"/>
</dbReference>
<dbReference type="Proteomes" id="UP000244519">
    <property type="component" value="Chromosome"/>
</dbReference>
<evidence type="ECO:0000256" key="3">
    <source>
        <dbReference type="ARBA" id="ARBA00023125"/>
    </source>
</evidence>
<feature type="compositionally biased region" description="Polar residues" evidence="6">
    <location>
        <begin position="498"/>
        <end position="515"/>
    </location>
</feature>
<dbReference type="RefSeq" id="WP_108673219.1">
    <property type="nucleotide sequence ID" value="NZ_CP025989.1"/>
</dbReference>
<dbReference type="PROSITE" id="PS00715">
    <property type="entry name" value="SIGMA70_1"/>
    <property type="match status" value="1"/>
</dbReference>
<keyword evidence="1 5" id="KW-0805">Transcription regulation</keyword>
<dbReference type="AlphaFoldDB" id="A0A2U8BSD0"/>
<dbReference type="Pfam" id="PF04539">
    <property type="entry name" value="Sigma70_r3"/>
    <property type="match status" value="1"/>
</dbReference>
<keyword evidence="3 5" id="KW-0238">DNA-binding</keyword>
<evidence type="ECO:0000256" key="6">
    <source>
        <dbReference type="SAM" id="MobiDB-lite"/>
    </source>
</evidence>
<dbReference type="Pfam" id="PF04545">
    <property type="entry name" value="Sigma70_r4"/>
    <property type="match status" value="1"/>
</dbReference>
<dbReference type="InterPro" id="IPR007624">
    <property type="entry name" value="RNA_pol_sigma70_r3"/>
</dbReference>
<dbReference type="Pfam" id="PF00140">
    <property type="entry name" value="Sigma70_r1_2"/>
    <property type="match status" value="1"/>
</dbReference>
<reference evidence="9 10" key="1">
    <citation type="journal article" date="2018" name="Genome Biol. Evol.">
        <title>The Genome Sequence of "Candidatus Fokinia solitaria": Insights on Reductive Evolution in Rickettsiales.</title>
        <authorList>
            <person name="Floriano A.M."/>
            <person name="Castelli M."/>
            <person name="Krenek S."/>
            <person name="Berendonk T.U."/>
            <person name="Bazzocchi C."/>
            <person name="Petroni G."/>
            <person name="Sassera D."/>
        </authorList>
    </citation>
    <scope>NUCLEOTIDE SEQUENCE [LARGE SCALE GENOMIC DNA]</scope>
    <source>
        <strain evidence="9">Rio ETE_ALG 3VII</strain>
    </source>
</reference>
<evidence type="ECO:0000313" key="9">
    <source>
        <dbReference type="EMBL" id="AWD33190.1"/>
    </source>
</evidence>
<evidence type="ECO:0000256" key="5">
    <source>
        <dbReference type="RuleBase" id="RU362124"/>
    </source>
</evidence>
<dbReference type="InterPro" id="IPR050239">
    <property type="entry name" value="Sigma-70_RNA_pol_init_factors"/>
</dbReference>
<dbReference type="PRINTS" id="PR00046">
    <property type="entry name" value="SIGMA70FCT"/>
</dbReference>
<dbReference type="SUPFAM" id="SSF88659">
    <property type="entry name" value="Sigma3 and sigma4 domains of RNA polymerase sigma factors"/>
    <property type="match status" value="2"/>
</dbReference>
<sequence length="604" mass="69822">MPGTNKKLSTKKTENSKSSKSTRARVQNERDLDFDDKLKSKMQHGMEESYETEERDEDVPISITKIYPDERGKNQDHVRYYLTKIASTALLTREDETEIAKRIELATAEYRKALLRHPSFLRALLQMIEDIKVGSVQIAKVVDIESVVAYHSMQDATKPLSIDDDLDNEDVVDYHQIGEQDSQLHSTIYPKILEQFEMMYSLIDQVINMQRPILQMFLQDKKMKFVKNPQYEEVITELYNILSEVKITESTINKMMRKIQSTNVKLQEIEKLIADSFSRYVDSLSRTEVMEFYESNMTGQTLSVMYTKFSNFIDLLDVDSNTKNILKSEILDVAIEKITMIAEESFLDIWSFKRSLVEIEKLSCTVITTKKRMMEANLRLVVSISKKYLNKGLSFLDLVQEGNIGLMKAVDKYEYQRGYKFSTYATWWIRQAITRAIADQARTIRIPVHMAESINKITRAAKEISHRNNREATSEEIAEHTGISVKKVREIVRISRDPSSLNAPTNDEQNETGNNIEGEVGESPTTIAAKDWLEYYTTVILVLNLTAREERVIRERFIMEMTLEEIGLVLGVTRERVRQIEGKALRKMQKTDNMNISRPIGSEV</sequence>
<dbReference type="GO" id="GO:0006352">
    <property type="term" value="P:DNA-templated transcription initiation"/>
    <property type="evidence" value="ECO:0007669"/>
    <property type="project" value="InterPro"/>
</dbReference>
<dbReference type="InterPro" id="IPR000943">
    <property type="entry name" value="RNA_pol_sigma70"/>
</dbReference>
<feature type="domain" description="RNA polymerase sigma-70" evidence="7">
    <location>
        <begin position="397"/>
        <end position="410"/>
    </location>
</feature>
<evidence type="ECO:0000256" key="4">
    <source>
        <dbReference type="ARBA" id="ARBA00023163"/>
    </source>
</evidence>
<dbReference type="EMBL" id="CP025989">
    <property type="protein sequence ID" value="AWD33190.1"/>
    <property type="molecule type" value="Genomic_DNA"/>
</dbReference>
<dbReference type="PROSITE" id="PS00716">
    <property type="entry name" value="SIGMA70_2"/>
    <property type="match status" value="1"/>
</dbReference>
<dbReference type="Gene3D" id="1.10.601.10">
    <property type="entry name" value="RNA Polymerase Primary Sigma Factor"/>
    <property type="match status" value="1"/>
</dbReference>
<feature type="compositionally biased region" description="Basic and acidic residues" evidence="6">
    <location>
        <begin position="26"/>
        <end position="47"/>
    </location>
</feature>
<dbReference type="InterPro" id="IPR036388">
    <property type="entry name" value="WH-like_DNA-bd_sf"/>
</dbReference>
<dbReference type="SUPFAM" id="SSF88946">
    <property type="entry name" value="Sigma2 domain of RNA polymerase sigma factors"/>
    <property type="match status" value="1"/>
</dbReference>
<evidence type="ECO:0000259" key="8">
    <source>
        <dbReference type="PROSITE" id="PS00716"/>
    </source>
</evidence>
<feature type="domain" description="RNA polymerase sigma-70" evidence="8">
    <location>
        <begin position="562"/>
        <end position="588"/>
    </location>
</feature>
<dbReference type="Pfam" id="PF04542">
    <property type="entry name" value="Sigma70_r2"/>
    <property type="match status" value="1"/>
</dbReference>
<dbReference type="KEGG" id="fso:Fsol_00393"/>
<dbReference type="Gene3D" id="1.10.10.10">
    <property type="entry name" value="Winged helix-like DNA-binding domain superfamily/Winged helix DNA-binding domain"/>
    <property type="match status" value="2"/>
</dbReference>
<dbReference type="InterPro" id="IPR009042">
    <property type="entry name" value="RNA_pol_sigma70_r1_2"/>
</dbReference>
<keyword evidence="10" id="KW-1185">Reference proteome</keyword>
<comment type="similarity">
    <text evidence="5">Belongs to the sigma-70 factor family.</text>
</comment>
<dbReference type="OrthoDB" id="9809557at2"/>
<dbReference type="Pfam" id="PF04546">
    <property type="entry name" value="Sigma70_ner"/>
    <property type="match status" value="1"/>
</dbReference>
<evidence type="ECO:0000256" key="2">
    <source>
        <dbReference type="ARBA" id="ARBA00023082"/>
    </source>
</evidence>
<evidence type="ECO:0000259" key="7">
    <source>
        <dbReference type="PROSITE" id="PS00715"/>
    </source>
</evidence>
<dbReference type="PANTHER" id="PTHR30603:SF47">
    <property type="entry name" value="RNA POLYMERASE SIGMA FACTOR SIGD, CHLOROPLASTIC"/>
    <property type="match status" value="1"/>
</dbReference>
<dbReference type="CDD" id="cd06171">
    <property type="entry name" value="Sigma70_r4"/>
    <property type="match status" value="1"/>
</dbReference>
<organism evidence="9 10">
    <name type="scientific">Candidatus Fokinia solitaria</name>
    <dbReference type="NCBI Taxonomy" id="1802984"/>
    <lineage>
        <taxon>Bacteria</taxon>
        <taxon>Pseudomonadati</taxon>
        <taxon>Pseudomonadota</taxon>
        <taxon>Alphaproteobacteria</taxon>
        <taxon>Rickettsiales</taxon>
        <taxon>Candidatus Midichloriaceae</taxon>
        <taxon>Candidatus Fokinia</taxon>
    </lineage>
</organism>
<name>A0A2U8BSD0_9RICK</name>
<dbReference type="InterPro" id="IPR013325">
    <property type="entry name" value="RNA_pol_sigma_r2"/>
</dbReference>
<gene>
    <name evidence="9" type="ORF">Fsol_00393</name>
</gene>
<evidence type="ECO:0000313" key="10">
    <source>
        <dbReference type="Proteomes" id="UP000244519"/>
    </source>
</evidence>
<comment type="function">
    <text evidence="5">Sigma factors are initiation factors that promote the attachment of RNA polymerase to specific initiation sites and are then released.</text>
</comment>
<dbReference type="NCBIfam" id="TIGR02937">
    <property type="entry name" value="sigma70-ECF"/>
    <property type="match status" value="1"/>
</dbReference>
<proteinExistence type="inferred from homology"/>